<dbReference type="GO" id="GO:0016070">
    <property type="term" value="P:RNA metabolic process"/>
    <property type="evidence" value="ECO:0007669"/>
    <property type="project" value="InterPro"/>
</dbReference>
<dbReference type="GO" id="GO:0003723">
    <property type="term" value="F:RNA binding"/>
    <property type="evidence" value="ECO:0007669"/>
    <property type="project" value="InterPro"/>
</dbReference>
<dbReference type="RefSeq" id="WP_015810863.1">
    <property type="nucleotide sequence ID" value="NC_013037.1"/>
</dbReference>
<dbReference type="InterPro" id="IPR014944">
    <property type="entry name" value="Toxin_SymE-like"/>
</dbReference>
<accession>C6W700</accession>
<dbReference type="AlphaFoldDB" id="C6W700"/>
<evidence type="ECO:0000313" key="3">
    <source>
        <dbReference type="Proteomes" id="UP000002011"/>
    </source>
</evidence>
<proteinExistence type="predicted"/>
<feature type="domain" description="Toxin SymE-like" evidence="1">
    <location>
        <begin position="13"/>
        <end position="64"/>
    </location>
</feature>
<evidence type="ECO:0000313" key="2">
    <source>
        <dbReference type="EMBL" id="ACT92609.1"/>
    </source>
</evidence>
<dbReference type="OrthoDB" id="9803936at2"/>
<dbReference type="HOGENOM" id="CLU_2769225_0_0_10"/>
<dbReference type="Pfam" id="PF08845">
    <property type="entry name" value="SymE_toxin"/>
    <property type="match status" value="1"/>
</dbReference>
<organism evidence="2 3">
    <name type="scientific">Dyadobacter fermentans (strain ATCC 700827 / DSM 18053 / CIP 107007 / KCTC 52180 / NS114)</name>
    <dbReference type="NCBI Taxonomy" id="471854"/>
    <lineage>
        <taxon>Bacteria</taxon>
        <taxon>Pseudomonadati</taxon>
        <taxon>Bacteroidota</taxon>
        <taxon>Cytophagia</taxon>
        <taxon>Cytophagales</taxon>
        <taxon>Spirosomataceae</taxon>
        <taxon>Dyadobacter</taxon>
    </lineage>
</organism>
<name>C6W700_DYAFD</name>
<evidence type="ECO:0000259" key="1">
    <source>
        <dbReference type="Pfam" id="PF08845"/>
    </source>
</evidence>
<dbReference type="GO" id="GO:0016788">
    <property type="term" value="F:hydrolase activity, acting on ester bonds"/>
    <property type="evidence" value="ECO:0007669"/>
    <property type="project" value="InterPro"/>
</dbReference>
<dbReference type="KEGG" id="dfe:Dfer_1361"/>
<dbReference type="eggNOG" id="ENOG502ZH6P">
    <property type="taxonomic scope" value="Bacteria"/>
</dbReference>
<reference evidence="2 3" key="1">
    <citation type="journal article" date="2009" name="Stand. Genomic Sci.">
        <title>Complete genome sequence of Dyadobacter fermentans type strain (NS114).</title>
        <authorList>
            <person name="Lang E."/>
            <person name="Lapidus A."/>
            <person name="Chertkov O."/>
            <person name="Brettin T."/>
            <person name="Detter J.C."/>
            <person name="Han C."/>
            <person name="Copeland A."/>
            <person name="Glavina Del Rio T."/>
            <person name="Nolan M."/>
            <person name="Chen F."/>
            <person name="Lucas S."/>
            <person name="Tice H."/>
            <person name="Cheng J.F."/>
            <person name="Land M."/>
            <person name="Hauser L."/>
            <person name="Chang Y.J."/>
            <person name="Jeffries C.D."/>
            <person name="Kopitz M."/>
            <person name="Bruce D."/>
            <person name="Goodwin L."/>
            <person name="Pitluck S."/>
            <person name="Ovchinnikova G."/>
            <person name="Pati A."/>
            <person name="Ivanova N."/>
            <person name="Mavrommatis K."/>
            <person name="Chen A."/>
            <person name="Palaniappan K."/>
            <person name="Chain P."/>
            <person name="Bristow J."/>
            <person name="Eisen J.A."/>
            <person name="Markowitz V."/>
            <person name="Hugenholtz P."/>
            <person name="Goker M."/>
            <person name="Rohde M."/>
            <person name="Kyrpides N.C."/>
            <person name="Klenk H.P."/>
        </authorList>
    </citation>
    <scope>NUCLEOTIDE SEQUENCE [LARGE SCALE GENOMIC DNA]</scope>
    <source>
        <strain evidence="3">ATCC 700827 / DSM 18053 / CIP 107007 / KCTC 52180 / NS114</strain>
    </source>
</reference>
<keyword evidence="3" id="KW-1185">Reference proteome</keyword>
<dbReference type="Proteomes" id="UP000002011">
    <property type="component" value="Chromosome"/>
</dbReference>
<protein>
    <recommendedName>
        <fullName evidence="1">Toxin SymE-like domain-containing protein</fullName>
    </recommendedName>
</protein>
<gene>
    <name evidence="2" type="ordered locus">Dfer_1361</name>
</gene>
<dbReference type="GO" id="GO:0005737">
    <property type="term" value="C:cytoplasm"/>
    <property type="evidence" value="ECO:0007669"/>
    <property type="project" value="InterPro"/>
</dbReference>
<sequence>MTREKKSSIPTERRLTVYRKFLPRVYQYAVMPEIRLCGKWLQEAGFECGDEVTVRCLGNKLEITLNPEE</sequence>
<dbReference type="EMBL" id="CP001619">
    <property type="protein sequence ID" value="ACT92609.1"/>
    <property type="molecule type" value="Genomic_DNA"/>
</dbReference>